<gene>
    <name evidence="1" type="ORF">QN277_021564</name>
</gene>
<dbReference type="AlphaFoldDB" id="A0AAE1MTJ6"/>
<comment type="caution">
    <text evidence="1">The sequence shown here is derived from an EMBL/GenBank/DDBJ whole genome shotgun (WGS) entry which is preliminary data.</text>
</comment>
<dbReference type="EMBL" id="JAWXYG010000005">
    <property type="protein sequence ID" value="KAK4273101.1"/>
    <property type="molecule type" value="Genomic_DNA"/>
</dbReference>
<evidence type="ECO:0000313" key="1">
    <source>
        <dbReference type="EMBL" id="KAK4273101.1"/>
    </source>
</evidence>
<dbReference type="GO" id="GO:0015996">
    <property type="term" value="P:chlorophyll catabolic process"/>
    <property type="evidence" value="ECO:0007669"/>
    <property type="project" value="TreeGrafter"/>
</dbReference>
<reference evidence="1" key="1">
    <citation type="submission" date="2023-10" db="EMBL/GenBank/DDBJ databases">
        <title>Chromosome-level genome of the transformable northern wattle, Acacia crassicarpa.</title>
        <authorList>
            <person name="Massaro I."/>
            <person name="Sinha N.R."/>
            <person name="Poethig S."/>
            <person name="Leichty A.R."/>
        </authorList>
    </citation>
    <scope>NUCLEOTIDE SEQUENCE</scope>
    <source>
        <strain evidence="1">Acra3RX</strain>
        <tissue evidence="1">Leaf</tissue>
    </source>
</reference>
<name>A0AAE1MTJ6_9FABA</name>
<evidence type="ECO:0008006" key="3">
    <source>
        <dbReference type="Google" id="ProtNLM"/>
    </source>
</evidence>
<evidence type="ECO:0000313" key="2">
    <source>
        <dbReference type="Proteomes" id="UP001293593"/>
    </source>
</evidence>
<dbReference type="Proteomes" id="UP001293593">
    <property type="component" value="Unassembled WGS sequence"/>
</dbReference>
<dbReference type="Pfam" id="PF07224">
    <property type="entry name" value="Chlorophyllase"/>
    <property type="match status" value="1"/>
</dbReference>
<dbReference type="GO" id="GO:0047746">
    <property type="term" value="F:chlorophyllase activity"/>
    <property type="evidence" value="ECO:0007669"/>
    <property type="project" value="TreeGrafter"/>
</dbReference>
<organism evidence="1 2">
    <name type="scientific">Acacia crassicarpa</name>
    <name type="common">northern wattle</name>
    <dbReference type="NCBI Taxonomy" id="499986"/>
    <lineage>
        <taxon>Eukaryota</taxon>
        <taxon>Viridiplantae</taxon>
        <taxon>Streptophyta</taxon>
        <taxon>Embryophyta</taxon>
        <taxon>Tracheophyta</taxon>
        <taxon>Spermatophyta</taxon>
        <taxon>Magnoliopsida</taxon>
        <taxon>eudicotyledons</taxon>
        <taxon>Gunneridae</taxon>
        <taxon>Pentapetalae</taxon>
        <taxon>rosids</taxon>
        <taxon>fabids</taxon>
        <taxon>Fabales</taxon>
        <taxon>Fabaceae</taxon>
        <taxon>Caesalpinioideae</taxon>
        <taxon>mimosoid clade</taxon>
        <taxon>Acacieae</taxon>
        <taxon>Acacia</taxon>
    </lineage>
</organism>
<keyword evidence="2" id="KW-1185">Reference proteome</keyword>
<sequence length="314" mass="33434">MAALLQAQPVVTTTNVFQTGGIECKSLKVDSSAPKPLLIFTPTVAAQYPVILFCHGFCTPNSFYSHLLHHIASHGYIVVAPQFCMGCEWIPMGQYGEIKCAGLVADWIAESLQSVLPENVVPNVSKFVIAGHSRGGKTAFAVALGYAKIKLSISALVGVDPVAGLNKYCRVCPWILKGQAGSFKLSTPVAIIGTGLGPEKADCCCSMPCAPEGVNHKNFFYESNPPCGYFVAKEYGHMDMLNDNPEGVLGGLASCICKNNEVGDKDSMRRTVGGLVVAFLRAHLDLQSQDLDAIVANPSLAPAKLDPAMYIKAP</sequence>
<dbReference type="InterPro" id="IPR029058">
    <property type="entry name" value="AB_hydrolase_fold"/>
</dbReference>
<dbReference type="PANTHER" id="PTHR33428">
    <property type="entry name" value="CHLOROPHYLLASE-2, CHLOROPLASTIC"/>
    <property type="match status" value="1"/>
</dbReference>
<dbReference type="SUPFAM" id="SSF53474">
    <property type="entry name" value="alpha/beta-Hydrolases"/>
    <property type="match status" value="1"/>
</dbReference>
<dbReference type="Gene3D" id="3.40.50.1820">
    <property type="entry name" value="alpha/beta hydrolase"/>
    <property type="match status" value="1"/>
</dbReference>
<proteinExistence type="predicted"/>
<accession>A0AAE1MTJ6</accession>
<protein>
    <recommendedName>
        <fullName evidence="3">Chlorophyllase</fullName>
    </recommendedName>
</protein>
<dbReference type="PANTHER" id="PTHR33428:SF10">
    <property type="entry name" value="CHLOROPHYLLASE-1"/>
    <property type="match status" value="1"/>
</dbReference>
<dbReference type="InterPro" id="IPR017395">
    <property type="entry name" value="Chlorophyllase-like"/>
</dbReference>